<evidence type="ECO:0000313" key="2">
    <source>
        <dbReference type="EMBL" id="CAG9335526.1"/>
    </source>
</evidence>
<name>A0AAU9KBX6_9CILI</name>
<comment type="caution">
    <text evidence="2">The sequence shown here is derived from an EMBL/GenBank/DDBJ whole genome shotgun (WGS) entry which is preliminary data.</text>
</comment>
<accession>A0AAU9KBX6</accession>
<keyword evidence="1" id="KW-0175">Coiled coil</keyword>
<dbReference type="Proteomes" id="UP001162131">
    <property type="component" value="Unassembled WGS sequence"/>
</dbReference>
<protein>
    <submittedName>
        <fullName evidence="2">Uncharacterized protein</fullName>
    </submittedName>
</protein>
<dbReference type="AlphaFoldDB" id="A0AAU9KBX6"/>
<evidence type="ECO:0000256" key="1">
    <source>
        <dbReference type="SAM" id="Coils"/>
    </source>
</evidence>
<sequence>MKKKVKQEILQCSLFSDISALLHEQFVEFNEIINYFAQELTSLLNLAEINRAFKQTHEELIEKAKSSLASAYDLEAEFSKAFLHADSIAKDMDSYISKAIKNIRLSLDDTKFIRMSTSEYLNSETSEFTQEITQIIHSSRWRKRVLIWEEDNHIATVQAYKRPQITVEIRFSNSITSNFSALVPELQQRCTGARMKGVPSCRDKFEHIENLFNHHSQILCNINHLHKTSLYIGLYLEKLEKYFKDLMKQGDLKFKKYYYKSIFSDKDKLEIWDIEHESNFIDRLIQIRKLIKVEYLKLESHIKYIPLQLKSSRETCIPLKYEEFSSEKDSSILQKCNNLLQFLNNIIQAIDSCTDHNYKPPSEKQEETIWKFIELFKPVVEIGLNELREATKTNYDSEVLFKKRMQSIPVYRSLHIKSQLLKRLQLHSIASNLVDSRKQLIDAMKMTIEETGLDMPHWEKSIRVLSISVLNIKAIESKVTHSYTLNHIGYHSYNSSWDLKSEKENHPNQENYVAEISDSSESENNSSFIMDLSESSLECSIHSNGEFVDQNAVSAVKSNKMLYKALKNYPSEEKIKDNKAFYYINKLNKETKEIHSKGKSSWKKEIIKLREKEDSKIRLDMIKDIYNSRTEREKKLDQYLPQVSQSSNFSLSKIQSESILDDYSERLEKAKKRRQGLNTKMLLSSLDMDRLSIVKAQNHRSELELYKKIQDESRAKSSKSIRKGTREIESVSKLLNNLEVSDKIKINRAVTSMKKFAGGNLRKRVRSVQRDKSVSPLSKINKIRQEFDLYNKRSARVNKTLASSTLCKDGDTFLVSLR</sequence>
<feature type="coiled-coil region" evidence="1">
    <location>
        <begin position="653"/>
        <end position="680"/>
    </location>
</feature>
<reference evidence="2" key="1">
    <citation type="submission" date="2021-09" db="EMBL/GenBank/DDBJ databases">
        <authorList>
            <consortium name="AG Swart"/>
            <person name="Singh M."/>
            <person name="Singh A."/>
            <person name="Seah K."/>
            <person name="Emmerich C."/>
        </authorList>
    </citation>
    <scope>NUCLEOTIDE SEQUENCE</scope>
    <source>
        <strain evidence="2">ATCC30299</strain>
    </source>
</reference>
<gene>
    <name evidence="2" type="ORF">BSTOLATCC_MIC63995</name>
</gene>
<keyword evidence="3" id="KW-1185">Reference proteome</keyword>
<organism evidence="2 3">
    <name type="scientific">Blepharisma stoltei</name>
    <dbReference type="NCBI Taxonomy" id="1481888"/>
    <lineage>
        <taxon>Eukaryota</taxon>
        <taxon>Sar</taxon>
        <taxon>Alveolata</taxon>
        <taxon>Ciliophora</taxon>
        <taxon>Postciliodesmatophora</taxon>
        <taxon>Heterotrichea</taxon>
        <taxon>Heterotrichida</taxon>
        <taxon>Blepharismidae</taxon>
        <taxon>Blepharisma</taxon>
    </lineage>
</organism>
<dbReference type="EMBL" id="CAJZBQ010000062">
    <property type="protein sequence ID" value="CAG9335526.1"/>
    <property type="molecule type" value="Genomic_DNA"/>
</dbReference>
<evidence type="ECO:0000313" key="3">
    <source>
        <dbReference type="Proteomes" id="UP001162131"/>
    </source>
</evidence>
<proteinExistence type="predicted"/>